<evidence type="ECO:0000313" key="4">
    <source>
        <dbReference type="Proteomes" id="UP000199118"/>
    </source>
</evidence>
<dbReference type="EMBL" id="FNMZ01000001">
    <property type="protein sequence ID" value="SDW47918.1"/>
    <property type="molecule type" value="Genomic_DNA"/>
</dbReference>
<dbReference type="OrthoDB" id="9803968at2"/>
<name>A0A1H2TW35_9RHOB</name>
<dbReference type="AlphaFoldDB" id="A0A1H2TW35"/>
<dbReference type="Proteomes" id="UP000199118">
    <property type="component" value="Unassembled WGS sequence"/>
</dbReference>
<dbReference type="InterPro" id="IPR025110">
    <property type="entry name" value="AMP-bd_C"/>
</dbReference>
<dbReference type="GO" id="GO:0016405">
    <property type="term" value="F:CoA-ligase activity"/>
    <property type="evidence" value="ECO:0007669"/>
    <property type="project" value="TreeGrafter"/>
</dbReference>
<dbReference type="PANTHER" id="PTHR24096">
    <property type="entry name" value="LONG-CHAIN-FATTY-ACID--COA LIGASE"/>
    <property type="match status" value="1"/>
</dbReference>
<evidence type="ECO:0000313" key="3">
    <source>
        <dbReference type="EMBL" id="SDW47918.1"/>
    </source>
</evidence>
<proteinExistence type="predicted"/>
<dbReference type="InterPro" id="IPR042099">
    <property type="entry name" value="ANL_N_sf"/>
</dbReference>
<keyword evidence="4" id="KW-1185">Reference proteome</keyword>
<feature type="domain" description="AMP-dependent synthetase/ligase" evidence="1">
    <location>
        <begin position="22"/>
        <end position="375"/>
    </location>
</feature>
<protein>
    <submittedName>
        <fullName evidence="3">Acyl-CoA synthetase (AMP-forming)/AMP-acid ligase II</fullName>
    </submittedName>
</protein>
<dbReference type="Gene3D" id="3.40.50.12780">
    <property type="entry name" value="N-terminal domain of ligase-like"/>
    <property type="match status" value="1"/>
</dbReference>
<dbReference type="Pfam" id="PF13193">
    <property type="entry name" value="AMP-binding_C"/>
    <property type="match status" value="1"/>
</dbReference>
<evidence type="ECO:0000259" key="2">
    <source>
        <dbReference type="Pfam" id="PF13193"/>
    </source>
</evidence>
<feature type="domain" description="AMP-binding enzyme C-terminal" evidence="2">
    <location>
        <begin position="432"/>
        <end position="510"/>
    </location>
</feature>
<dbReference type="STRING" id="356660.SAMN05444336_1011134"/>
<dbReference type="InterPro" id="IPR045851">
    <property type="entry name" value="AMP-bd_C_sf"/>
</dbReference>
<dbReference type="Gene3D" id="3.30.300.30">
    <property type="match status" value="1"/>
</dbReference>
<accession>A0A1H2TW35</accession>
<dbReference type="RefSeq" id="WP_092680094.1">
    <property type="nucleotide sequence ID" value="NZ_FNMZ01000001.1"/>
</dbReference>
<gene>
    <name evidence="3" type="ORF">SAMN05444336_1011134</name>
</gene>
<evidence type="ECO:0000259" key="1">
    <source>
        <dbReference type="Pfam" id="PF00501"/>
    </source>
</evidence>
<dbReference type="PROSITE" id="PS00455">
    <property type="entry name" value="AMP_BINDING"/>
    <property type="match status" value="1"/>
</dbReference>
<organism evidence="3 4">
    <name type="scientific">Albimonas donghaensis</name>
    <dbReference type="NCBI Taxonomy" id="356660"/>
    <lineage>
        <taxon>Bacteria</taxon>
        <taxon>Pseudomonadati</taxon>
        <taxon>Pseudomonadota</taxon>
        <taxon>Alphaproteobacteria</taxon>
        <taxon>Rhodobacterales</taxon>
        <taxon>Paracoccaceae</taxon>
        <taxon>Albimonas</taxon>
    </lineage>
</organism>
<dbReference type="InterPro" id="IPR000873">
    <property type="entry name" value="AMP-dep_synth/lig_dom"/>
</dbReference>
<sequence length="529" mass="58103">MTAQTRDPAPHFRDDERHPAVWAAKTPDRPAIIDARDGSVITYAQYEARSNRVAHLMRAAGLKPGDHMAVFLENRPDYSLLVWGAWRAGLRVTAIPTHLTPDEIDYILADCGARLLITSAAKADVAAQLRAAGVPAEARFMIDGAAPGFVALEPALAALPDTRIPDEVEGIEMLYSSGTTGRPKGVLKPLPPEPFGTPSRGFLLAATRWGFDENTVWLHPSPMYHAAPLGYALRVIRFGGTIVSVPRFDPEQCLALIEKHRVTHSQWVPTHFVRLLRLPEEVRAKYDVSSLKSAIHAAAPCPVDVKKAMIAWWGPVIDEYYAGSEGNGMTTISSEEYLRKPGSVGRALIGKVRICDDDGEELPVGSEGVIFYSDNPVFEYHNDPAKTAESRNRHGWSTLGDVGYLDEEGYLFLTDRRSFMIVSGGVNIYPAEVENLLISCPGVGDVAVIGVPNDEFGEEVKAVVEPINPAAAGPELEADIIAWCRARLSHVKCPRSVDFVDRLPRGDNGKLYKRKIRDAYWEGRGRRIA</sequence>
<keyword evidence="3" id="KW-0436">Ligase</keyword>
<dbReference type="SUPFAM" id="SSF56801">
    <property type="entry name" value="Acetyl-CoA synthetase-like"/>
    <property type="match status" value="1"/>
</dbReference>
<dbReference type="Pfam" id="PF00501">
    <property type="entry name" value="AMP-binding"/>
    <property type="match status" value="1"/>
</dbReference>
<dbReference type="PANTHER" id="PTHR24096:SF323">
    <property type="entry name" value="BLR3536 PROTEIN"/>
    <property type="match status" value="1"/>
</dbReference>
<dbReference type="InterPro" id="IPR020845">
    <property type="entry name" value="AMP-binding_CS"/>
</dbReference>
<reference evidence="3 4" key="1">
    <citation type="submission" date="2016-10" db="EMBL/GenBank/DDBJ databases">
        <authorList>
            <person name="de Groot N.N."/>
        </authorList>
    </citation>
    <scope>NUCLEOTIDE SEQUENCE [LARGE SCALE GENOMIC DNA]</scope>
    <source>
        <strain evidence="3 4">DSM 17890</strain>
    </source>
</reference>